<keyword evidence="2" id="KW-0723">Serine/threonine-protein kinase</keyword>
<evidence type="ECO:0000256" key="9">
    <source>
        <dbReference type="PROSITE-ProRule" id="PRU10141"/>
    </source>
</evidence>
<feature type="region of interest" description="Disordered" evidence="10">
    <location>
        <begin position="172"/>
        <end position="217"/>
    </location>
</feature>
<dbReference type="InterPro" id="IPR000719">
    <property type="entry name" value="Prot_kinase_dom"/>
</dbReference>
<reference evidence="12" key="1">
    <citation type="journal article" date="2020" name="bioRxiv">
        <title>Genomic and phenotypic heterogeneity of clinical isolates of the human pathogens Aspergillus fumigatus, Aspergillus lentulus and Aspergillus fumigatiaffinis.</title>
        <authorList>
            <person name="dos Santos R.A.C."/>
            <person name="Steenwyk J.L."/>
            <person name="Rivero-Menendez O."/>
            <person name="Mead M.E."/>
            <person name="Silva L.P."/>
            <person name="Bastos R.W."/>
            <person name="Alastruey-Izquierdo A."/>
            <person name="Goldman G.H."/>
            <person name="Rokas A."/>
        </authorList>
    </citation>
    <scope>NUCLEOTIDE SEQUENCE</scope>
    <source>
        <strain evidence="12">CNM-CM8927</strain>
    </source>
</reference>
<dbReference type="InterPro" id="IPR017441">
    <property type="entry name" value="Protein_kinase_ATP_BS"/>
</dbReference>
<proteinExistence type="predicted"/>
<dbReference type="SMART" id="SM00220">
    <property type="entry name" value="S_TKc"/>
    <property type="match status" value="1"/>
</dbReference>
<dbReference type="InterPro" id="IPR036291">
    <property type="entry name" value="NAD(P)-bd_dom_sf"/>
</dbReference>
<dbReference type="Proteomes" id="UP000649114">
    <property type="component" value="Unassembled WGS sequence"/>
</dbReference>
<dbReference type="PANTHER" id="PTHR45998:SF2">
    <property type="entry name" value="SERINE_THREONINE-PROTEIN KINASE 16"/>
    <property type="match status" value="1"/>
</dbReference>
<dbReference type="GO" id="GO:0004674">
    <property type="term" value="F:protein serine/threonine kinase activity"/>
    <property type="evidence" value="ECO:0007669"/>
    <property type="project" value="UniProtKB-KW"/>
</dbReference>
<dbReference type="PANTHER" id="PTHR45998">
    <property type="entry name" value="SERINE/THREONINE-PROTEIN KINASE 16"/>
    <property type="match status" value="1"/>
</dbReference>
<dbReference type="CDD" id="cd13986">
    <property type="entry name" value="STKc_16"/>
    <property type="match status" value="1"/>
</dbReference>
<accession>A0AAN6BM38</accession>
<dbReference type="Gene3D" id="1.10.510.10">
    <property type="entry name" value="Transferase(Phosphotransferase) domain 1"/>
    <property type="match status" value="2"/>
</dbReference>
<feature type="region of interest" description="Disordered" evidence="10">
    <location>
        <begin position="355"/>
        <end position="374"/>
    </location>
</feature>
<evidence type="ECO:0000259" key="11">
    <source>
        <dbReference type="PROSITE" id="PS50011"/>
    </source>
</evidence>
<evidence type="ECO:0000256" key="8">
    <source>
        <dbReference type="ARBA" id="ARBA00048679"/>
    </source>
</evidence>
<keyword evidence="4 9" id="KW-0547">Nucleotide-binding</keyword>
<comment type="catalytic activity">
    <reaction evidence="8">
        <text>L-seryl-[protein] + ATP = O-phospho-L-seryl-[protein] + ADP + H(+)</text>
        <dbReference type="Rhea" id="RHEA:17989"/>
        <dbReference type="Rhea" id="RHEA-COMP:9863"/>
        <dbReference type="Rhea" id="RHEA-COMP:11604"/>
        <dbReference type="ChEBI" id="CHEBI:15378"/>
        <dbReference type="ChEBI" id="CHEBI:29999"/>
        <dbReference type="ChEBI" id="CHEBI:30616"/>
        <dbReference type="ChEBI" id="CHEBI:83421"/>
        <dbReference type="ChEBI" id="CHEBI:456216"/>
        <dbReference type="EC" id="2.7.11.1"/>
    </reaction>
</comment>
<dbReference type="GO" id="GO:0005524">
    <property type="term" value="F:ATP binding"/>
    <property type="evidence" value="ECO:0007669"/>
    <property type="project" value="UniProtKB-UniRule"/>
</dbReference>
<keyword evidence="5" id="KW-0418">Kinase</keyword>
<evidence type="ECO:0000256" key="3">
    <source>
        <dbReference type="ARBA" id="ARBA00022679"/>
    </source>
</evidence>
<gene>
    <name evidence="12" type="ORF">CNMCM8927_009719</name>
</gene>
<dbReference type="PROSITE" id="PS50011">
    <property type="entry name" value="PROTEIN_KINASE_DOM"/>
    <property type="match status" value="1"/>
</dbReference>
<dbReference type="GO" id="GO:0005773">
    <property type="term" value="C:vacuole"/>
    <property type="evidence" value="ECO:0007669"/>
    <property type="project" value="GOC"/>
</dbReference>
<evidence type="ECO:0000256" key="10">
    <source>
        <dbReference type="SAM" id="MobiDB-lite"/>
    </source>
</evidence>
<feature type="domain" description="Protein kinase" evidence="11">
    <location>
        <begin position="32"/>
        <end position="412"/>
    </location>
</feature>
<sequence length="747" mass="81657">MAQYFFDLLYNFTDCMCCFPSTPQLKINNRSFKLLRLLGEGGFSYVYLVQDKATSELFALKKIRCPFGQESVSQALKEVEAYNLFTSQPNIIHSIDHCVSTEPGSKFRSDGGEPGSKTVYILLPYYQRGNLQDAINANLVNHTRFPEKRLMVLMLGVANALKAMHQYRVKSGAGSTRRAKAVRREGEEADAQLSMQMGKPKRRASQRVDEEDSENEPLMDDEVTISQEGVQEGELRPYAHRDIKPGNIMIDDDGQTPILMDLGSLAPSPIAITSRSLALAVQDTAAEHSTMPYRAPELFDVKTGSIIDTKVDIWSLGCTLYACLVGKSPFEARSEETGGSLSMCVLGGDWRFPDEKPGATKGKGRAGAEDAGKDNTATISEPVKEVVRKCLQVEPADRPDIDELIQIIKDVIKDLSDDDATKMAIEWGSKTKGADVVNAFPMSVKKRTFLLTGVSGTGLSAATAEALASGDAAAIILMGKSQAEAQAMIDDINHQHPKVKLIFISVDFGRLASVREAAEAIKKLEVPIDGFVGFPTIMAGLWMKTEDGIESHFQCNYLSNFLLINLVVHLMPAGSRVAMVCSSIRPEAPPPAWDDPNFADGKTYHPLDAYALSMFANVQMINCLAITGCGRSMGTFSVNAGNTKPSLQTVASPEQVASWLQRKKESLFEVGEDLPLLLQQAPKSASQGIATILRALLDPDISERSGAYLDNCHILALPNIDFPAGEENGRALWTRSEQLVGQEFKRL</sequence>
<dbReference type="SUPFAM" id="SSF56112">
    <property type="entry name" value="Protein kinase-like (PK-like)"/>
    <property type="match status" value="1"/>
</dbReference>
<protein>
    <recommendedName>
        <fullName evidence="1">non-specific serine/threonine protein kinase</fullName>
        <ecNumber evidence="1">2.7.11.1</ecNumber>
    </recommendedName>
</protein>
<evidence type="ECO:0000256" key="7">
    <source>
        <dbReference type="ARBA" id="ARBA00047899"/>
    </source>
</evidence>
<dbReference type="Pfam" id="PF00106">
    <property type="entry name" value="adh_short"/>
    <property type="match status" value="1"/>
</dbReference>
<dbReference type="Gene3D" id="3.40.50.720">
    <property type="entry name" value="NAD(P)-binding Rossmann-like Domain"/>
    <property type="match status" value="1"/>
</dbReference>
<dbReference type="InterPro" id="IPR002347">
    <property type="entry name" value="SDR_fam"/>
</dbReference>
<dbReference type="EMBL" id="JAAAPU010000099">
    <property type="protein sequence ID" value="KAF4202665.1"/>
    <property type="molecule type" value="Genomic_DNA"/>
</dbReference>
<keyword evidence="6 9" id="KW-0067">ATP-binding</keyword>
<evidence type="ECO:0000313" key="12">
    <source>
        <dbReference type="EMBL" id="KAF4202665.1"/>
    </source>
</evidence>
<dbReference type="FunFam" id="1.10.510.10:FF:000550">
    <property type="entry name" value="Serine/threonine kinase 16"/>
    <property type="match status" value="1"/>
</dbReference>
<evidence type="ECO:0000256" key="4">
    <source>
        <dbReference type="ARBA" id="ARBA00022741"/>
    </source>
</evidence>
<dbReference type="GO" id="GO:0005794">
    <property type="term" value="C:Golgi apparatus"/>
    <property type="evidence" value="ECO:0007669"/>
    <property type="project" value="TreeGrafter"/>
</dbReference>
<dbReference type="GO" id="GO:0006624">
    <property type="term" value="P:vacuolar protein processing"/>
    <property type="evidence" value="ECO:0007669"/>
    <property type="project" value="TreeGrafter"/>
</dbReference>
<dbReference type="AlphaFoldDB" id="A0AAN6BM38"/>
<feature type="binding site" evidence="9">
    <location>
        <position position="61"/>
    </location>
    <ligand>
        <name>ATP</name>
        <dbReference type="ChEBI" id="CHEBI:30616"/>
    </ligand>
</feature>
<evidence type="ECO:0000313" key="13">
    <source>
        <dbReference type="Proteomes" id="UP000649114"/>
    </source>
</evidence>
<organism evidence="12 13">
    <name type="scientific">Aspergillus lentulus</name>
    <dbReference type="NCBI Taxonomy" id="293939"/>
    <lineage>
        <taxon>Eukaryota</taxon>
        <taxon>Fungi</taxon>
        <taxon>Dikarya</taxon>
        <taxon>Ascomycota</taxon>
        <taxon>Pezizomycotina</taxon>
        <taxon>Eurotiomycetes</taxon>
        <taxon>Eurotiomycetidae</taxon>
        <taxon>Eurotiales</taxon>
        <taxon>Aspergillaceae</taxon>
        <taxon>Aspergillus</taxon>
        <taxon>Aspergillus subgen. Fumigati</taxon>
    </lineage>
</organism>
<dbReference type="GO" id="GO:0032889">
    <property type="term" value="P:regulation of vacuole fusion, non-autophagic"/>
    <property type="evidence" value="ECO:0007669"/>
    <property type="project" value="TreeGrafter"/>
</dbReference>
<keyword evidence="3" id="KW-0808">Transferase</keyword>
<dbReference type="PROSITE" id="PS00108">
    <property type="entry name" value="PROTEIN_KINASE_ST"/>
    <property type="match status" value="1"/>
</dbReference>
<dbReference type="EC" id="2.7.11.1" evidence="1"/>
<dbReference type="FunFam" id="1.10.510.10:FF:000728">
    <property type="entry name" value="Serine/threonine protein kinase, putative"/>
    <property type="match status" value="1"/>
</dbReference>
<comment type="catalytic activity">
    <reaction evidence="7">
        <text>L-threonyl-[protein] + ATP = O-phospho-L-threonyl-[protein] + ADP + H(+)</text>
        <dbReference type="Rhea" id="RHEA:46608"/>
        <dbReference type="Rhea" id="RHEA-COMP:11060"/>
        <dbReference type="Rhea" id="RHEA-COMP:11605"/>
        <dbReference type="ChEBI" id="CHEBI:15378"/>
        <dbReference type="ChEBI" id="CHEBI:30013"/>
        <dbReference type="ChEBI" id="CHEBI:30616"/>
        <dbReference type="ChEBI" id="CHEBI:61977"/>
        <dbReference type="ChEBI" id="CHEBI:456216"/>
        <dbReference type="EC" id="2.7.11.1"/>
    </reaction>
</comment>
<evidence type="ECO:0000256" key="2">
    <source>
        <dbReference type="ARBA" id="ARBA00022527"/>
    </source>
</evidence>
<dbReference type="InterPro" id="IPR011009">
    <property type="entry name" value="Kinase-like_dom_sf"/>
</dbReference>
<dbReference type="Pfam" id="PF00069">
    <property type="entry name" value="Pkinase"/>
    <property type="match status" value="2"/>
</dbReference>
<dbReference type="InterPro" id="IPR052239">
    <property type="entry name" value="Ser/Thr-specific_kinases"/>
</dbReference>
<reference evidence="12" key="2">
    <citation type="submission" date="2020-04" db="EMBL/GenBank/DDBJ databases">
        <authorList>
            <person name="Santos R.A.C."/>
            <person name="Steenwyk J.L."/>
            <person name="Rivero-Menendez O."/>
            <person name="Mead M.E."/>
            <person name="Silva L.P."/>
            <person name="Bastos R.W."/>
            <person name="Alastruey-Izquierdo A."/>
            <person name="Goldman G.H."/>
            <person name="Rokas A."/>
        </authorList>
    </citation>
    <scope>NUCLEOTIDE SEQUENCE</scope>
    <source>
        <strain evidence="12">CNM-CM8927</strain>
    </source>
</reference>
<dbReference type="SUPFAM" id="SSF51735">
    <property type="entry name" value="NAD(P)-binding Rossmann-fold domains"/>
    <property type="match status" value="1"/>
</dbReference>
<evidence type="ECO:0000256" key="6">
    <source>
        <dbReference type="ARBA" id="ARBA00022840"/>
    </source>
</evidence>
<dbReference type="FunFam" id="3.30.200.20:FF:000374">
    <property type="entry name" value="Serine/threonine protein kinase"/>
    <property type="match status" value="1"/>
</dbReference>
<dbReference type="InterPro" id="IPR008271">
    <property type="entry name" value="Ser/Thr_kinase_AS"/>
</dbReference>
<dbReference type="PROSITE" id="PS00107">
    <property type="entry name" value="PROTEIN_KINASE_ATP"/>
    <property type="match status" value="1"/>
</dbReference>
<name>A0AAN6BM38_ASPLE</name>
<evidence type="ECO:0000256" key="1">
    <source>
        <dbReference type="ARBA" id="ARBA00012513"/>
    </source>
</evidence>
<evidence type="ECO:0000256" key="5">
    <source>
        <dbReference type="ARBA" id="ARBA00022777"/>
    </source>
</evidence>
<comment type="caution">
    <text evidence="12">The sequence shown here is derived from an EMBL/GenBank/DDBJ whole genome shotgun (WGS) entry which is preliminary data.</text>
</comment>